<organism evidence="2">
    <name type="scientific">marine sediment metagenome</name>
    <dbReference type="NCBI Taxonomy" id="412755"/>
    <lineage>
        <taxon>unclassified sequences</taxon>
        <taxon>metagenomes</taxon>
        <taxon>ecological metagenomes</taxon>
    </lineage>
</organism>
<dbReference type="AlphaFoldDB" id="X1B953"/>
<accession>X1B953</accession>
<evidence type="ECO:0000259" key="1">
    <source>
        <dbReference type="Pfam" id="PF07589"/>
    </source>
</evidence>
<reference evidence="2" key="1">
    <citation type="journal article" date="2014" name="Front. Microbiol.">
        <title>High frequency of phylogenetically diverse reductive dehalogenase-homologous genes in deep subseafloor sedimentary metagenomes.</title>
        <authorList>
            <person name="Kawai M."/>
            <person name="Futagami T."/>
            <person name="Toyoda A."/>
            <person name="Takaki Y."/>
            <person name="Nishi S."/>
            <person name="Hori S."/>
            <person name="Arai W."/>
            <person name="Tsubouchi T."/>
            <person name="Morono Y."/>
            <person name="Uchiyama I."/>
            <person name="Ito T."/>
            <person name="Fujiyama A."/>
            <person name="Inagaki F."/>
            <person name="Takami H."/>
        </authorList>
    </citation>
    <scope>NUCLEOTIDE SEQUENCE</scope>
    <source>
        <strain evidence="2">Expedition CK06-06</strain>
    </source>
</reference>
<dbReference type="EMBL" id="BART01015143">
    <property type="protein sequence ID" value="GAG80673.1"/>
    <property type="molecule type" value="Genomic_DNA"/>
</dbReference>
<proteinExistence type="predicted"/>
<dbReference type="Pfam" id="PF07589">
    <property type="entry name" value="PEP-CTERM"/>
    <property type="match status" value="1"/>
</dbReference>
<dbReference type="NCBIfam" id="TIGR02595">
    <property type="entry name" value="PEP_CTERM"/>
    <property type="match status" value="1"/>
</dbReference>
<name>X1B953_9ZZZZ</name>
<evidence type="ECO:0000313" key="2">
    <source>
        <dbReference type="EMBL" id="GAG80673.1"/>
    </source>
</evidence>
<comment type="caution">
    <text evidence="2">The sequence shown here is derived from an EMBL/GenBank/DDBJ whole genome shotgun (WGS) entry which is preliminary data.</text>
</comment>
<sequence length="203" mass="22247">MKIQTVLFSPLIPAFEPQCRRLSMIKLHVLFFALITCLMLSSPAPAVVYVENFEDDSNPTEPGFASSIFNHNILPVDGWGLLDDVGPPFPSGYALYLWPAIDEITFDLGPGEYVDYAAIDFQDWGGATTFDVIGTLDSFSVQTSSSAWQTVDTTGQNLGQITMVRLSSYEGGFDNLTINVVPEPATILLFGLGTLAVLRKRRT</sequence>
<dbReference type="InterPro" id="IPR013424">
    <property type="entry name" value="Ice-binding_C"/>
</dbReference>
<gene>
    <name evidence="2" type="ORF">S01H4_29490</name>
</gene>
<protein>
    <recommendedName>
        <fullName evidence="1">Ice-binding protein C-terminal domain-containing protein</fullName>
    </recommendedName>
</protein>
<feature type="domain" description="Ice-binding protein C-terminal" evidence="1">
    <location>
        <begin position="181"/>
        <end position="202"/>
    </location>
</feature>